<evidence type="ECO:0000256" key="3">
    <source>
        <dbReference type="PIRSR" id="PIRSR633199-1"/>
    </source>
</evidence>
<reference evidence="5 6" key="1">
    <citation type="submission" date="2019-09" db="EMBL/GenBank/DDBJ databases">
        <title>Phylogeny of genus Pseudoclavibacter and closely related genus.</title>
        <authorList>
            <person name="Li Y."/>
        </authorList>
    </citation>
    <scope>NUCLEOTIDE SEQUENCE [LARGE SCALE GENOMIC DNA]</scope>
    <source>
        <strain evidence="5 6">EGI 60007</strain>
    </source>
</reference>
<feature type="region of interest" description="Disordered" evidence="4">
    <location>
        <begin position="1"/>
        <end position="24"/>
    </location>
</feature>
<dbReference type="GO" id="GO:0016403">
    <property type="term" value="F:dimethylargininase activity"/>
    <property type="evidence" value="ECO:0007669"/>
    <property type="project" value="TreeGrafter"/>
</dbReference>
<dbReference type="GO" id="GO:0000052">
    <property type="term" value="P:citrulline metabolic process"/>
    <property type="evidence" value="ECO:0007669"/>
    <property type="project" value="TreeGrafter"/>
</dbReference>
<evidence type="ECO:0000256" key="2">
    <source>
        <dbReference type="ARBA" id="ARBA00022801"/>
    </source>
</evidence>
<dbReference type="GO" id="GO:0006525">
    <property type="term" value="P:arginine metabolic process"/>
    <property type="evidence" value="ECO:0007669"/>
    <property type="project" value="TreeGrafter"/>
</dbReference>
<dbReference type="PANTHER" id="PTHR12737">
    <property type="entry name" value="DIMETHYLARGININE DIMETHYLAMINOHYDROLASE"/>
    <property type="match status" value="1"/>
</dbReference>
<protein>
    <submittedName>
        <fullName evidence="5">N(G),N(G)-dimethylarginine dimethylaminohydrolase</fullName>
    </submittedName>
</protein>
<dbReference type="PANTHER" id="PTHR12737:SF9">
    <property type="entry name" value="DIMETHYLARGININASE"/>
    <property type="match status" value="1"/>
</dbReference>
<dbReference type="Gene3D" id="3.75.10.10">
    <property type="entry name" value="L-arginine/glycine Amidinotransferase, Chain A"/>
    <property type="match status" value="1"/>
</dbReference>
<dbReference type="GO" id="GO:0045429">
    <property type="term" value="P:positive regulation of nitric oxide biosynthetic process"/>
    <property type="evidence" value="ECO:0007669"/>
    <property type="project" value="TreeGrafter"/>
</dbReference>
<organism evidence="5 6">
    <name type="scientific">Pseudoclavibacter endophyticus</name>
    <dbReference type="NCBI Taxonomy" id="1778590"/>
    <lineage>
        <taxon>Bacteria</taxon>
        <taxon>Bacillati</taxon>
        <taxon>Actinomycetota</taxon>
        <taxon>Actinomycetes</taxon>
        <taxon>Micrococcales</taxon>
        <taxon>Microbacteriaceae</taxon>
        <taxon>Pseudoclavibacter</taxon>
    </lineage>
</organism>
<proteinExistence type="inferred from homology"/>
<sequence length="284" mass="30392">MVRAVERREAQDARLAQGGGLGDPRRFSEAAEKLAFVRVPAGNLDEAEVSGAERATVEADLAAEQWEAYVELLEEYGWETREVAAAETLPDSVFTEDPVVIIDDVAIIARPGAPSRRPELPGVRAAIEQAGFVLEELEKPATLDGGDVLVNGDTVYVGASRRTNAAGIRALRDIATGLGYRVVAVPIRDALHLRSVATALPDGTIVAWLDAFERPELLGRIVAAPERLGASVLPLDGDTVLVSKAAPKTARLIERLGYTVERLDISEFEKLEGGVTCLSARSFG</sequence>
<gene>
    <name evidence="5" type="ORF">F8O04_03515</name>
</gene>
<evidence type="ECO:0000256" key="4">
    <source>
        <dbReference type="SAM" id="MobiDB-lite"/>
    </source>
</evidence>
<dbReference type="EMBL" id="WBJY01000001">
    <property type="protein sequence ID" value="KAB1650494.1"/>
    <property type="molecule type" value="Genomic_DNA"/>
</dbReference>
<keyword evidence="2 5" id="KW-0378">Hydrolase</keyword>
<evidence type="ECO:0000313" key="6">
    <source>
        <dbReference type="Proteomes" id="UP000431744"/>
    </source>
</evidence>
<dbReference type="OrthoDB" id="3196313at2"/>
<feature type="active site" description="Nucleophile" evidence="3">
    <location>
        <position position="277"/>
    </location>
</feature>
<dbReference type="InterPro" id="IPR033199">
    <property type="entry name" value="DDAH-like"/>
</dbReference>
<feature type="active site" description="Proton donor" evidence="3">
    <location>
        <position position="192"/>
    </location>
</feature>
<keyword evidence="6" id="KW-1185">Reference proteome</keyword>
<dbReference type="Pfam" id="PF02274">
    <property type="entry name" value="ADI"/>
    <property type="match status" value="1"/>
</dbReference>
<dbReference type="SUPFAM" id="SSF55909">
    <property type="entry name" value="Pentein"/>
    <property type="match status" value="1"/>
</dbReference>
<accession>A0A6H9WVF2</accession>
<evidence type="ECO:0000313" key="5">
    <source>
        <dbReference type="EMBL" id="KAB1650494.1"/>
    </source>
</evidence>
<name>A0A6H9WVF2_9MICO</name>
<dbReference type="AlphaFoldDB" id="A0A6H9WVF2"/>
<evidence type="ECO:0000256" key="1">
    <source>
        <dbReference type="ARBA" id="ARBA00008532"/>
    </source>
</evidence>
<comment type="caution">
    <text evidence="5">The sequence shown here is derived from an EMBL/GenBank/DDBJ whole genome shotgun (WGS) entry which is preliminary data.</text>
</comment>
<comment type="similarity">
    <text evidence="1">Belongs to the DDAH family.</text>
</comment>
<dbReference type="GO" id="GO:0016597">
    <property type="term" value="F:amino acid binding"/>
    <property type="evidence" value="ECO:0007669"/>
    <property type="project" value="TreeGrafter"/>
</dbReference>
<feature type="compositionally biased region" description="Basic and acidic residues" evidence="4">
    <location>
        <begin position="1"/>
        <end position="12"/>
    </location>
</feature>
<dbReference type="Proteomes" id="UP000431744">
    <property type="component" value="Unassembled WGS sequence"/>
</dbReference>